<evidence type="ECO:0000256" key="1">
    <source>
        <dbReference type="ARBA" id="ARBA00004141"/>
    </source>
</evidence>
<feature type="transmembrane region" description="Helical" evidence="8">
    <location>
        <begin position="470"/>
        <end position="495"/>
    </location>
</feature>
<feature type="domain" description="Major facilitator superfamily (MFS) profile" evidence="9">
    <location>
        <begin position="81"/>
        <end position="499"/>
    </location>
</feature>
<dbReference type="InterPro" id="IPR036259">
    <property type="entry name" value="MFS_trans_sf"/>
</dbReference>
<protein>
    <submittedName>
        <fullName evidence="11">Protein spinster homolog 1-like</fullName>
    </submittedName>
</protein>
<keyword evidence="10" id="KW-1185">Reference proteome</keyword>
<evidence type="ECO:0000256" key="3">
    <source>
        <dbReference type="ARBA" id="ARBA00022692"/>
    </source>
</evidence>
<sequence>MSIYFDRDEDRINVQNMSASPATGVEADDPYDLSDDSDKAALLDHEHRDTDIQSNDPRDDKILTAIVTPGNTATSARAYVTVAILCFVNLLNYMDRFTVAGNLKDIQHFYSLTDAEAGALQTVFVCMYMVAAPVFGFLGDRYNRKIIMSFGIFMWTCFTLVGSFIPKQNVWIFFAMRGLVGIGEASYSTIAPTLIADLFVKGQRTRMLAVFYFAIPVGSGLGYVVGSEVAHAAGSWQWGLRITPVLGVVSLILIVGVLKEPQRGQSDTGHTVRATSYLQDLKALAGNHSYIWSCLGYVGVAWVAGCLSWWAPRYIQYAYALRGQSQDSVALVFGGITVVTGIIGVGLGAESARRLRKYNQKADAWVCAFGLMACSPFLYLALVFTRSSEAMTWVMIFLGETCLSLNWAVTSDILLYVVTPTRRATANAFQMLASHLLGDATSPYIVGQISDFIRHGEQDTAFTQFYSLQYALYLNCFIAVLGGGCYLAVSLYIVYDKAKAEHDTKDLEEKSTSQPDQVTI</sequence>
<feature type="transmembrane region" description="Helical" evidence="8">
    <location>
        <begin position="238"/>
        <end position="258"/>
    </location>
</feature>
<feature type="transmembrane region" description="Helical" evidence="8">
    <location>
        <begin position="171"/>
        <end position="195"/>
    </location>
</feature>
<feature type="transmembrane region" description="Helical" evidence="8">
    <location>
        <begin position="331"/>
        <end position="352"/>
    </location>
</feature>
<evidence type="ECO:0000313" key="11">
    <source>
        <dbReference type="RefSeq" id="XP_006819050.1"/>
    </source>
</evidence>
<evidence type="ECO:0000256" key="4">
    <source>
        <dbReference type="ARBA" id="ARBA00022989"/>
    </source>
</evidence>
<feature type="region of interest" description="Disordered" evidence="7">
    <location>
        <begin position="1"/>
        <end position="38"/>
    </location>
</feature>
<feature type="transmembrane region" description="Helical" evidence="8">
    <location>
        <begin position="146"/>
        <end position="165"/>
    </location>
</feature>
<dbReference type="GeneID" id="100371117"/>
<dbReference type="RefSeq" id="XP_006819050.1">
    <property type="nucleotide sequence ID" value="XM_006818987.1"/>
</dbReference>
<evidence type="ECO:0000256" key="2">
    <source>
        <dbReference type="ARBA" id="ARBA00022448"/>
    </source>
</evidence>
<gene>
    <name evidence="11" type="primary">LOC100371117</name>
</gene>
<feature type="transmembrane region" description="Helical" evidence="8">
    <location>
        <begin position="290"/>
        <end position="311"/>
    </location>
</feature>
<dbReference type="CDD" id="cd17328">
    <property type="entry name" value="MFS_spinster_like"/>
    <property type="match status" value="1"/>
</dbReference>
<dbReference type="PANTHER" id="PTHR23505:SF79">
    <property type="entry name" value="PROTEIN SPINSTER"/>
    <property type="match status" value="1"/>
</dbReference>
<evidence type="ECO:0000256" key="8">
    <source>
        <dbReference type="SAM" id="Phobius"/>
    </source>
</evidence>
<keyword evidence="4 8" id="KW-1133">Transmembrane helix</keyword>
<keyword evidence="5 8" id="KW-0472">Membrane</keyword>
<feature type="transmembrane region" description="Helical" evidence="8">
    <location>
        <begin position="207"/>
        <end position="226"/>
    </location>
</feature>
<dbReference type="InterPro" id="IPR011701">
    <property type="entry name" value="MFS"/>
</dbReference>
<feature type="compositionally biased region" description="Basic and acidic residues" evidence="7">
    <location>
        <begin position="1"/>
        <end position="12"/>
    </location>
</feature>
<dbReference type="Pfam" id="PF07690">
    <property type="entry name" value="MFS_1"/>
    <property type="match status" value="1"/>
</dbReference>
<name>A0ABM0MGA9_SACKO</name>
<feature type="transmembrane region" description="Helical" evidence="8">
    <location>
        <begin position="119"/>
        <end position="139"/>
    </location>
</feature>
<keyword evidence="3 8" id="KW-0812">Transmembrane</keyword>
<dbReference type="SUPFAM" id="SSF103473">
    <property type="entry name" value="MFS general substrate transporter"/>
    <property type="match status" value="1"/>
</dbReference>
<accession>A0ABM0MGA9</accession>
<dbReference type="InterPro" id="IPR020846">
    <property type="entry name" value="MFS_dom"/>
</dbReference>
<dbReference type="Gene3D" id="1.20.1250.20">
    <property type="entry name" value="MFS general substrate transporter like domains"/>
    <property type="match status" value="1"/>
</dbReference>
<feature type="transmembrane region" description="Helical" evidence="8">
    <location>
        <begin position="364"/>
        <end position="384"/>
    </location>
</feature>
<feature type="transmembrane region" description="Helical" evidence="8">
    <location>
        <begin position="76"/>
        <end position="94"/>
    </location>
</feature>
<feature type="compositionally biased region" description="Acidic residues" evidence="7">
    <location>
        <begin position="26"/>
        <end position="35"/>
    </location>
</feature>
<comment type="subcellular location">
    <subcellularLocation>
        <location evidence="1">Membrane</location>
        <topology evidence="1">Multi-pass membrane protein</topology>
    </subcellularLocation>
</comment>
<dbReference type="InterPro" id="IPR044770">
    <property type="entry name" value="MFS_spinster-like"/>
</dbReference>
<proteinExistence type="inferred from homology"/>
<evidence type="ECO:0000256" key="7">
    <source>
        <dbReference type="SAM" id="MobiDB-lite"/>
    </source>
</evidence>
<feature type="transmembrane region" description="Helical" evidence="8">
    <location>
        <begin position="390"/>
        <end position="417"/>
    </location>
</feature>
<dbReference type="PROSITE" id="PS50850">
    <property type="entry name" value="MFS"/>
    <property type="match status" value="1"/>
</dbReference>
<comment type="similarity">
    <text evidence="6">Belongs to the major facilitator superfamily. Spinster (TC 2.A.1.49) family.</text>
</comment>
<organism evidence="10 11">
    <name type="scientific">Saccoglossus kowalevskii</name>
    <name type="common">Acorn worm</name>
    <dbReference type="NCBI Taxonomy" id="10224"/>
    <lineage>
        <taxon>Eukaryota</taxon>
        <taxon>Metazoa</taxon>
        <taxon>Hemichordata</taxon>
        <taxon>Enteropneusta</taxon>
        <taxon>Harrimaniidae</taxon>
        <taxon>Saccoglossus</taxon>
    </lineage>
</organism>
<dbReference type="Proteomes" id="UP000694865">
    <property type="component" value="Unplaced"/>
</dbReference>
<dbReference type="PANTHER" id="PTHR23505">
    <property type="entry name" value="SPINSTER"/>
    <property type="match status" value="1"/>
</dbReference>
<evidence type="ECO:0000256" key="6">
    <source>
        <dbReference type="ARBA" id="ARBA00024338"/>
    </source>
</evidence>
<keyword evidence="2" id="KW-0813">Transport</keyword>
<evidence type="ECO:0000256" key="5">
    <source>
        <dbReference type="ARBA" id="ARBA00023136"/>
    </source>
</evidence>
<evidence type="ECO:0000259" key="9">
    <source>
        <dbReference type="PROSITE" id="PS50850"/>
    </source>
</evidence>
<reference evidence="11" key="1">
    <citation type="submission" date="2025-08" db="UniProtKB">
        <authorList>
            <consortium name="RefSeq"/>
        </authorList>
    </citation>
    <scope>IDENTIFICATION</scope>
    <source>
        <tissue evidence="11">Testes</tissue>
    </source>
</reference>
<evidence type="ECO:0000313" key="10">
    <source>
        <dbReference type="Proteomes" id="UP000694865"/>
    </source>
</evidence>